<accession>A0ABZ2WXY2</accession>
<evidence type="ECO:0008006" key="4">
    <source>
        <dbReference type="Google" id="ProtNLM"/>
    </source>
</evidence>
<keyword evidence="3" id="KW-1185">Reference proteome</keyword>
<name>A0ABZ2WXY2_9HYPO</name>
<evidence type="ECO:0000256" key="1">
    <source>
        <dbReference type="SAM" id="MobiDB-lite"/>
    </source>
</evidence>
<dbReference type="EMBL" id="CP151262">
    <property type="protein sequence ID" value="WZH45386.1"/>
    <property type="molecule type" value="Genomic_DNA"/>
</dbReference>
<dbReference type="Proteomes" id="UP001489902">
    <property type="component" value="Chromosome 3"/>
</dbReference>
<proteinExistence type="predicted"/>
<gene>
    <name evidence="2" type="ORF">QYS62_006440</name>
</gene>
<evidence type="ECO:0000313" key="3">
    <source>
        <dbReference type="Proteomes" id="UP001489902"/>
    </source>
</evidence>
<sequence>MDYLRTEGVSGYQELMLQWLIHTQEDYEVQAMFGKATEWFIAMVRLPVSSKTSLDYILRPHPSSVFGIPDLLNGSARRKTFLALLADSSTLDPEIDQFSNLGLSTDVDNFALSDSSKVFKYDSPGTIWSWMKQYRVEGQASTPTFMFPDINSGPDLLFILERNKDRQQRSPQNISKIFVAVQIKTGTAARFENAMETLIEDNWHRNLDKGTRDAESAEMEHWHNTHFILLLICTAITVKQERIIKWKKKNAGRILKGRFVCVLDETVTSSVWGHDFVALADAIKRQSTQQKKEGSHHNGKREAGEAIAGTSLADRSRKRSRAY</sequence>
<reference evidence="2 3" key="1">
    <citation type="submission" date="2024-04" db="EMBL/GenBank/DDBJ databases">
        <title>Complete genome sequence of Fusarium acuminatum.</title>
        <authorList>
            <person name="Lan B."/>
        </authorList>
    </citation>
    <scope>NUCLEOTIDE SEQUENCE [LARGE SCALE GENOMIC DNA]</scope>
    <source>
        <strain evidence="2">1A</strain>
    </source>
</reference>
<evidence type="ECO:0000313" key="2">
    <source>
        <dbReference type="EMBL" id="WZH45386.1"/>
    </source>
</evidence>
<protein>
    <recommendedName>
        <fullName evidence="4">Fungal-type protein kinase domain-containing protein</fullName>
    </recommendedName>
</protein>
<feature type="compositionally biased region" description="Basic and acidic residues" evidence="1">
    <location>
        <begin position="290"/>
        <end position="304"/>
    </location>
</feature>
<organism evidence="2 3">
    <name type="scientific">Fusarium acuminatum</name>
    <dbReference type="NCBI Taxonomy" id="5515"/>
    <lineage>
        <taxon>Eukaryota</taxon>
        <taxon>Fungi</taxon>
        <taxon>Dikarya</taxon>
        <taxon>Ascomycota</taxon>
        <taxon>Pezizomycotina</taxon>
        <taxon>Sordariomycetes</taxon>
        <taxon>Hypocreomycetidae</taxon>
        <taxon>Hypocreales</taxon>
        <taxon>Nectriaceae</taxon>
        <taxon>Fusarium</taxon>
        <taxon>Fusarium tricinctum species complex</taxon>
    </lineage>
</organism>
<feature type="region of interest" description="Disordered" evidence="1">
    <location>
        <begin position="287"/>
        <end position="323"/>
    </location>
</feature>